<gene>
    <name evidence="2" type="ORF">EVAR_76485_1</name>
</gene>
<feature type="region of interest" description="Disordered" evidence="1">
    <location>
        <begin position="1"/>
        <end position="20"/>
    </location>
</feature>
<sequence length="160" mass="18586">MERSWEGDQDPTAASGRSEHDHGDVLSVYCTRLSLYITSGLRRLQYSQCARQQTPRPLCTHGKDDMRNTVAAEWLERRLLVGRPGYESCSKNELLRINSVAVLRNVTSANRLATTRRCLRAPGRDYVKGHIYLFREYRHRKPWRWRDASGIGRDVWPGRN</sequence>
<dbReference type="Proteomes" id="UP000299102">
    <property type="component" value="Unassembled WGS sequence"/>
</dbReference>
<evidence type="ECO:0000313" key="3">
    <source>
        <dbReference type="Proteomes" id="UP000299102"/>
    </source>
</evidence>
<accession>A0A4C1T7J7</accession>
<dbReference type="AlphaFoldDB" id="A0A4C1T7J7"/>
<organism evidence="2 3">
    <name type="scientific">Eumeta variegata</name>
    <name type="common">Bagworm moth</name>
    <name type="synonym">Eumeta japonica</name>
    <dbReference type="NCBI Taxonomy" id="151549"/>
    <lineage>
        <taxon>Eukaryota</taxon>
        <taxon>Metazoa</taxon>
        <taxon>Ecdysozoa</taxon>
        <taxon>Arthropoda</taxon>
        <taxon>Hexapoda</taxon>
        <taxon>Insecta</taxon>
        <taxon>Pterygota</taxon>
        <taxon>Neoptera</taxon>
        <taxon>Endopterygota</taxon>
        <taxon>Lepidoptera</taxon>
        <taxon>Glossata</taxon>
        <taxon>Ditrysia</taxon>
        <taxon>Tineoidea</taxon>
        <taxon>Psychidae</taxon>
        <taxon>Oiketicinae</taxon>
        <taxon>Eumeta</taxon>
    </lineage>
</organism>
<name>A0A4C1T7J7_EUMVA</name>
<proteinExistence type="predicted"/>
<evidence type="ECO:0000256" key="1">
    <source>
        <dbReference type="SAM" id="MobiDB-lite"/>
    </source>
</evidence>
<keyword evidence="3" id="KW-1185">Reference proteome</keyword>
<reference evidence="2 3" key="1">
    <citation type="journal article" date="2019" name="Commun. Biol.">
        <title>The bagworm genome reveals a unique fibroin gene that provides high tensile strength.</title>
        <authorList>
            <person name="Kono N."/>
            <person name="Nakamura H."/>
            <person name="Ohtoshi R."/>
            <person name="Tomita M."/>
            <person name="Numata K."/>
            <person name="Arakawa K."/>
        </authorList>
    </citation>
    <scope>NUCLEOTIDE SEQUENCE [LARGE SCALE GENOMIC DNA]</scope>
</reference>
<evidence type="ECO:0000313" key="2">
    <source>
        <dbReference type="EMBL" id="GBP09448.1"/>
    </source>
</evidence>
<protein>
    <submittedName>
        <fullName evidence="2">Uncharacterized protein</fullName>
    </submittedName>
</protein>
<comment type="caution">
    <text evidence="2">The sequence shown here is derived from an EMBL/GenBank/DDBJ whole genome shotgun (WGS) entry which is preliminary data.</text>
</comment>
<dbReference type="EMBL" id="BGZK01000036">
    <property type="protein sequence ID" value="GBP09448.1"/>
    <property type="molecule type" value="Genomic_DNA"/>
</dbReference>